<dbReference type="Pfam" id="PF02525">
    <property type="entry name" value="Flavodoxin_2"/>
    <property type="match status" value="1"/>
</dbReference>
<evidence type="ECO:0000313" key="5">
    <source>
        <dbReference type="Proteomes" id="UP000705379"/>
    </source>
</evidence>
<name>A0A944GU00_9HYPH</name>
<dbReference type="EMBL" id="QTKU01000002">
    <property type="protein sequence ID" value="MBS8260995.1"/>
    <property type="molecule type" value="Genomic_DNA"/>
</dbReference>
<organism evidence="4 5">
    <name type="scientific">Roseibium polysiphoniae</name>
    <dbReference type="NCBI Taxonomy" id="2571221"/>
    <lineage>
        <taxon>Bacteria</taxon>
        <taxon>Pseudomonadati</taxon>
        <taxon>Pseudomonadota</taxon>
        <taxon>Alphaproteobacteria</taxon>
        <taxon>Hyphomicrobiales</taxon>
        <taxon>Stappiaceae</taxon>
        <taxon>Roseibium</taxon>
    </lineage>
</organism>
<dbReference type="RefSeq" id="WP_213216408.1">
    <property type="nucleotide sequence ID" value="NZ_QTKU01000002.1"/>
</dbReference>
<dbReference type="GO" id="GO:0005829">
    <property type="term" value="C:cytosol"/>
    <property type="evidence" value="ECO:0007669"/>
    <property type="project" value="TreeGrafter"/>
</dbReference>
<dbReference type="Proteomes" id="UP000705379">
    <property type="component" value="Unassembled WGS sequence"/>
</dbReference>
<evidence type="ECO:0000313" key="4">
    <source>
        <dbReference type="EMBL" id="MBS8260995.1"/>
    </source>
</evidence>
<dbReference type="InterPro" id="IPR003680">
    <property type="entry name" value="Flavodoxin_fold"/>
</dbReference>
<reference evidence="4" key="1">
    <citation type="submission" date="2018-08" db="EMBL/GenBank/DDBJ databases">
        <authorList>
            <person name="Jin W."/>
            <person name="Wang H."/>
            <person name="Yang Y."/>
            <person name="Li M."/>
            <person name="Liu J."/>
        </authorList>
    </citation>
    <scope>NUCLEOTIDE SEQUENCE</scope>
    <source>
        <strain evidence="4">AESS21</strain>
    </source>
</reference>
<dbReference type="PANTHER" id="PTHR10204">
    <property type="entry name" value="NAD P H OXIDOREDUCTASE-RELATED"/>
    <property type="match status" value="1"/>
</dbReference>
<dbReference type="SUPFAM" id="SSF52218">
    <property type="entry name" value="Flavoproteins"/>
    <property type="match status" value="1"/>
</dbReference>
<dbReference type="InterPro" id="IPR051545">
    <property type="entry name" value="NAD(P)H_dehydrogenase_qn"/>
</dbReference>
<feature type="domain" description="Flavodoxin-like fold" evidence="3">
    <location>
        <begin position="6"/>
        <end position="188"/>
    </location>
</feature>
<accession>A0A944GU00</accession>
<reference evidence="4" key="2">
    <citation type="journal article" date="2021" name="Microorganisms">
        <title>Bacterial Dimethylsulfoniopropionate Biosynthesis in the East China Sea.</title>
        <authorList>
            <person name="Liu J."/>
            <person name="Zhang Y."/>
            <person name="Liu J."/>
            <person name="Zhong H."/>
            <person name="Williams B.T."/>
            <person name="Zheng Y."/>
            <person name="Curson A.R.J."/>
            <person name="Sun C."/>
            <person name="Sun H."/>
            <person name="Song D."/>
            <person name="Wagner Mackenzie B."/>
            <person name="Bermejo Martinez A."/>
            <person name="Todd J.D."/>
            <person name="Zhang X.H."/>
        </authorList>
    </citation>
    <scope>NUCLEOTIDE SEQUENCE</scope>
    <source>
        <strain evidence="4">AESS21</strain>
    </source>
</reference>
<keyword evidence="2" id="KW-0560">Oxidoreductase</keyword>
<evidence type="ECO:0000256" key="1">
    <source>
        <dbReference type="ARBA" id="ARBA00006252"/>
    </source>
</evidence>
<comment type="similarity">
    <text evidence="1">Belongs to the NAD(P)H dehydrogenase (quinone) family.</text>
</comment>
<gene>
    <name evidence="4" type="ORF">DYI23_12255</name>
</gene>
<dbReference type="PANTHER" id="PTHR10204:SF34">
    <property type="entry name" value="NAD(P)H DEHYDROGENASE [QUINONE] 1 ISOFORM 1"/>
    <property type="match status" value="1"/>
</dbReference>
<dbReference type="AlphaFoldDB" id="A0A944GU00"/>
<dbReference type="Gene3D" id="3.40.50.360">
    <property type="match status" value="1"/>
</dbReference>
<sequence>MPPRKSIVVIDGHPDPASGHFCHAIANAYRRGAEAAGHHVILIEVSRLEFPLLRSPEHFENAPSPESLIPARDAILSADHMVVVFPLWLGSMPALLKGFLEQVLHKDTAFEPTGPGEFPKGRLKGKSARVIVTMGMPAFFFRLWYMAHGLKSLERNILRFIGFKPVRDTIFGMVDRVSSEKRNAWLRKIEAMGKKAI</sequence>
<proteinExistence type="inferred from homology"/>
<evidence type="ECO:0000256" key="2">
    <source>
        <dbReference type="ARBA" id="ARBA00023002"/>
    </source>
</evidence>
<comment type="caution">
    <text evidence="4">The sequence shown here is derived from an EMBL/GenBank/DDBJ whole genome shotgun (WGS) entry which is preliminary data.</text>
</comment>
<dbReference type="InterPro" id="IPR029039">
    <property type="entry name" value="Flavoprotein-like_sf"/>
</dbReference>
<protein>
    <submittedName>
        <fullName evidence="4">Flavodoxin family protein</fullName>
    </submittedName>
</protein>
<evidence type="ECO:0000259" key="3">
    <source>
        <dbReference type="Pfam" id="PF02525"/>
    </source>
</evidence>
<dbReference type="GO" id="GO:0003955">
    <property type="term" value="F:NAD(P)H dehydrogenase (quinone) activity"/>
    <property type="evidence" value="ECO:0007669"/>
    <property type="project" value="TreeGrafter"/>
</dbReference>